<accession>A0ABP4PQ67</accession>
<evidence type="ECO:0000313" key="2">
    <source>
        <dbReference type="Proteomes" id="UP001500393"/>
    </source>
</evidence>
<organism evidence="1 2">
    <name type="scientific">Kribbella sancticallisti</name>
    <dbReference type="NCBI Taxonomy" id="460087"/>
    <lineage>
        <taxon>Bacteria</taxon>
        <taxon>Bacillati</taxon>
        <taxon>Actinomycetota</taxon>
        <taxon>Actinomycetes</taxon>
        <taxon>Propionibacteriales</taxon>
        <taxon>Kribbellaceae</taxon>
        <taxon>Kribbella</taxon>
    </lineage>
</organism>
<evidence type="ECO:0000313" key="1">
    <source>
        <dbReference type="EMBL" id="GAA1585084.1"/>
    </source>
</evidence>
<gene>
    <name evidence="1" type="ORF">GCM10009789_43450</name>
</gene>
<protein>
    <submittedName>
        <fullName evidence="1">Uncharacterized protein</fullName>
    </submittedName>
</protein>
<sequence>MKGARQVVELLVRTTDTGRPRRPDRRPGEFAYTLRDCPGGLDAVLQKFDEMLTSHKATLPDIVALLSAPYLAAEDRFMAMTKIVEGLHVELYGYTDVAARAESDARIQRAIDAVPEDIRDWLTEQLKGASPPMAKHRTLEISAISDRSATSFQEITLRRLCSRSP</sequence>
<proteinExistence type="predicted"/>
<dbReference type="Proteomes" id="UP001500393">
    <property type="component" value="Unassembled WGS sequence"/>
</dbReference>
<dbReference type="EMBL" id="BAAAOS010000028">
    <property type="protein sequence ID" value="GAA1585084.1"/>
    <property type="molecule type" value="Genomic_DNA"/>
</dbReference>
<reference evidence="2" key="1">
    <citation type="journal article" date="2019" name="Int. J. Syst. Evol. Microbiol.">
        <title>The Global Catalogue of Microorganisms (GCM) 10K type strain sequencing project: providing services to taxonomists for standard genome sequencing and annotation.</title>
        <authorList>
            <consortium name="The Broad Institute Genomics Platform"/>
            <consortium name="The Broad Institute Genome Sequencing Center for Infectious Disease"/>
            <person name="Wu L."/>
            <person name="Ma J."/>
        </authorList>
    </citation>
    <scope>NUCLEOTIDE SEQUENCE [LARGE SCALE GENOMIC DNA]</scope>
    <source>
        <strain evidence="2">JCM 14969</strain>
    </source>
</reference>
<name>A0ABP4PQ67_9ACTN</name>
<comment type="caution">
    <text evidence="1">The sequence shown here is derived from an EMBL/GenBank/DDBJ whole genome shotgun (WGS) entry which is preliminary data.</text>
</comment>
<keyword evidence="2" id="KW-1185">Reference proteome</keyword>